<feature type="transmembrane region" description="Helical" evidence="1">
    <location>
        <begin position="276"/>
        <end position="301"/>
    </location>
</feature>
<feature type="transmembrane region" description="Helical" evidence="1">
    <location>
        <begin position="66"/>
        <end position="84"/>
    </location>
</feature>
<protein>
    <submittedName>
        <fullName evidence="2">DUF2142 domain-containing protein</fullName>
    </submittedName>
</protein>
<dbReference type="AlphaFoldDB" id="A0AAJ2MJ35"/>
<proteinExistence type="predicted"/>
<gene>
    <name evidence="2" type="ORF">P7D17_06240</name>
</gene>
<organism evidence="2 3">
    <name type="scientific">Lactococcus petauri</name>
    <dbReference type="NCBI Taxonomy" id="1940789"/>
    <lineage>
        <taxon>Bacteria</taxon>
        <taxon>Bacillati</taxon>
        <taxon>Bacillota</taxon>
        <taxon>Bacilli</taxon>
        <taxon>Lactobacillales</taxon>
        <taxon>Streptococcaceae</taxon>
        <taxon>Lactococcus</taxon>
    </lineage>
</organism>
<feature type="transmembrane region" description="Helical" evidence="1">
    <location>
        <begin position="313"/>
        <end position="330"/>
    </location>
</feature>
<sequence>MKYLKGIRTELWANRYKFIVCLGILIFSQFTIQYRPLIIPRIYIIIVLIALFILFAFSKLRDSNKLAWNAFVIIMSLGIVNALSMPVRQNLDENTHFFYASQIADGNLFLRNITQSTYLELSPTFLAETQLPSRIEDGGTENTNLYTQKFMKIRNTEVQYKKENLGGIAAFANPVYYPSALGIALGRLISPYFFVSYYLGRIFNLLMYAILAFVAIKISRKYKLAIFVFSLIPYTVWVSAGYNYDALFYGLTLLIVAQLTNFFAREQVITMRRMIVYIVSCVALVLCKAPMVLLVTIPLFFPGDYFDKAKTKLYTFLFAGIGGILSFLWVRQWLIISELRKFLGIAGEVKARAIPSDNAIALSHRLDYFIEHPIYTATLLLRTISDIPASIYNTLAIPQPFMQRQFPSVTVEFFNIVLLTILILIISYRLDFTLPKRMKFVILGIIGIITAGVIYAMSGDDRTFTLGDLVVGGVQGRYHFYALLFLPLFLEPAAKHLFGQRGAIKDIEHDKKIHNFIVYAVLLLTFVNTCVGLFGYL</sequence>
<name>A0AAJ2MJ35_9LACT</name>
<feature type="transmembrane region" description="Helical" evidence="1">
    <location>
        <begin position="12"/>
        <end position="32"/>
    </location>
</feature>
<dbReference type="Pfam" id="PF09913">
    <property type="entry name" value="DUF2142"/>
    <property type="match status" value="1"/>
</dbReference>
<keyword evidence="1" id="KW-0812">Transmembrane</keyword>
<keyword evidence="1" id="KW-1133">Transmembrane helix</keyword>
<evidence type="ECO:0000313" key="2">
    <source>
        <dbReference type="EMBL" id="MDT2583710.1"/>
    </source>
</evidence>
<feature type="transmembrane region" description="Helical" evidence="1">
    <location>
        <begin position="440"/>
        <end position="458"/>
    </location>
</feature>
<dbReference type="Proteomes" id="UP001262817">
    <property type="component" value="Unassembled WGS sequence"/>
</dbReference>
<feature type="transmembrane region" description="Helical" evidence="1">
    <location>
        <begin position="222"/>
        <end position="240"/>
    </location>
</feature>
<comment type="caution">
    <text evidence="2">The sequence shown here is derived from an EMBL/GenBank/DDBJ whole genome shotgun (WGS) entry which is preliminary data.</text>
</comment>
<dbReference type="InterPro" id="IPR018674">
    <property type="entry name" value="DUF2142_membrane"/>
</dbReference>
<feature type="transmembrane region" description="Helical" evidence="1">
    <location>
        <begin position="195"/>
        <end position="215"/>
    </location>
</feature>
<feature type="transmembrane region" description="Helical" evidence="1">
    <location>
        <begin position="516"/>
        <end position="536"/>
    </location>
</feature>
<dbReference type="RefSeq" id="WP_285141530.1">
    <property type="nucleotide sequence ID" value="NZ_JARPXR010000006.1"/>
</dbReference>
<evidence type="ECO:0000256" key="1">
    <source>
        <dbReference type="SAM" id="Phobius"/>
    </source>
</evidence>
<feature type="transmembrane region" description="Helical" evidence="1">
    <location>
        <begin position="38"/>
        <end position="57"/>
    </location>
</feature>
<evidence type="ECO:0000313" key="3">
    <source>
        <dbReference type="Proteomes" id="UP001262817"/>
    </source>
</evidence>
<feature type="transmembrane region" description="Helical" evidence="1">
    <location>
        <begin position="409"/>
        <end position="428"/>
    </location>
</feature>
<feature type="transmembrane region" description="Helical" evidence="1">
    <location>
        <begin position="246"/>
        <end position="264"/>
    </location>
</feature>
<keyword evidence="1" id="KW-0472">Membrane</keyword>
<dbReference type="EMBL" id="JARPXR010000006">
    <property type="protein sequence ID" value="MDT2583710.1"/>
    <property type="molecule type" value="Genomic_DNA"/>
</dbReference>
<accession>A0AAJ2MJ35</accession>
<reference evidence="2" key="1">
    <citation type="submission" date="2023-03" db="EMBL/GenBank/DDBJ databases">
        <authorList>
            <person name="Shen W."/>
            <person name="Cai J."/>
        </authorList>
    </citation>
    <scope>NUCLEOTIDE SEQUENCE</scope>
    <source>
        <strain evidence="2">P86-2</strain>
    </source>
</reference>